<dbReference type="CDD" id="cd09336">
    <property type="entry name" value="LIM1_Paxillin_like"/>
    <property type="match status" value="1"/>
</dbReference>
<evidence type="ECO:0000256" key="6">
    <source>
        <dbReference type="ARBA" id="ARBA00022553"/>
    </source>
</evidence>
<dbReference type="CDD" id="cd09409">
    <property type="entry name" value="LIM3_Paxillin"/>
    <property type="match status" value="1"/>
</dbReference>
<reference evidence="18" key="3">
    <citation type="submission" date="2025-09" db="UniProtKB">
        <authorList>
            <consortium name="Ensembl"/>
        </authorList>
    </citation>
    <scope>IDENTIFICATION</scope>
</reference>
<evidence type="ECO:0000256" key="11">
    <source>
        <dbReference type="ARBA" id="ARBA00022949"/>
    </source>
</evidence>
<feature type="domain" description="LIM zinc-binding" evidence="17">
    <location>
        <begin position="456"/>
        <end position="515"/>
    </location>
</feature>
<dbReference type="FunFam" id="2.10.110.10:FF:000009">
    <property type="entry name" value="Paxillin isoform 1"/>
    <property type="match status" value="1"/>
</dbReference>
<dbReference type="GO" id="GO:0005925">
    <property type="term" value="C:focal adhesion"/>
    <property type="evidence" value="ECO:0007669"/>
    <property type="project" value="UniProtKB-SubCell"/>
</dbReference>
<dbReference type="GO" id="GO:0005938">
    <property type="term" value="C:cell cortex"/>
    <property type="evidence" value="ECO:0007669"/>
    <property type="project" value="UniProtKB-SubCell"/>
</dbReference>
<dbReference type="FunFam" id="2.10.110.10:FF:000008">
    <property type="entry name" value="Paxillin isoform 1"/>
    <property type="match status" value="1"/>
</dbReference>
<sequence>DLESTTSHISKRPVFLSEETPYSYPTGNHTYQEIAVPPVPPPPSSEALNGTVLDPLDSWPPSTSRFTHQQPQSSSPVYGSSAKTSSASNPQDGGGLPCPRAGEEDHVYSFPNKQKSAEPSPTVMSSSLGSNLSELDRLLLELNAVQHNPPGFPAGRTGATGGLGSPWGSGLSGSSLSFSQDEANSSPPLPGALSTHYGVPENNSLLGGKAGPLTKEKPKRNGGRGLEDLRPSVENLLDELESSVPSPVPAITVNQGEMSSPQRVTSSQQQTRISASSATRELDELMASLSDFKFMAQGKTGSSSPPGGPPKPGSQLDSMLGSLQSDLNKLGVATVAKGVCGACKKPIAGQVVTAMGKTWHPEHFVCTHCQEEIGSRNFFERDGQPYCEKDYHNLFSPRCYYCNGPILDKVVTALDRTWHPEHFFCAQCGAFFGPEGFHEKDGKAYCRKDYFDMFAPKCGGCARAILENYISALNTLWHPECFVCRECFTPFVHGSFFEHEGQPYCEAHYHERRGSLCSGCQKPITGRCITAMAKKFHPEHFVCAFCLKQLNKGTFKEQNDKPYCQNCFLKLFC</sequence>
<evidence type="ECO:0000256" key="8">
    <source>
        <dbReference type="ARBA" id="ARBA00022737"/>
    </source>
</evidence>
<feature type="compositionally biased region" description="Polar residues" evidence="16">
    <location>
        <begin position="252"/>
        <end position="277"/>
    </location>
</feature>
<dbReference type="InterPro" id="IPR047075">
    <property type="entry name" value="Paxillin_TGFB1I1_LIM_dom1"/>
</dbReference>
<feature type="domain" description="LIM zinc-binding" evidence="17">
    <location>
        <begin position="516"/>
        <end position="573"/>
    </location>
</feature>
<dbReference type="GO" id="GO:0005856">
    <property type="term" value="C:cytoskeleton"/>
    <property type="evidence" value="ECO:0007669"/>
    <property type="project" value="UniProtKB-SubCell"/>
</dbReference>
<evidence type="ECO:0000256" key="4">
    <source>
        <dbReference type="ARBA" id="ARBA00005813"/>
    </source>
</evidence>
<keyword evidence="13" id="KW-0206">Cytoskeleton</keyword>
<dbReference type="Ensembl" id="ENSCHIT00000014930.1">
    <property type="protein sequence ID" value="ENSCHIP00000007190.1"/>
    <property type="gene ID" value="ENSCHIG00000010749.1"/>
</dbReference>
<dbReference type="PRINTS" id="PR00832">
    <property type="entry name" value="PAXILLIN"/>
</dbReference>
<dbReference type="InterPro" id="IPR047072">
    <property type="entry name" value="Paxillin_Lim_dom2"/>
</dbReference>
<dbReference type="FunFam" id="2.10.110.10:FF:000018">
    <property type="entry name" value="Paxillin isoform 1"/>
    <property type="match status" value="1"/>
</dbReference>
<dbReference type="GO" id="GO:0034446">
    <property type="term" value="P:substrate adhesion-dependent cell spreading"/>
    <property type="evidence" value="ECO:0007669"/>
    <property type="project" value="TreeGrafter"/>
</dbReference>
<evidence type="ECO:0000256" key="7">
    <source>
        <dbReference type="ARBA" id="ARBA00022723"/>
    </source>
</evidence>
<keyword evidence="5" id="KW-0963">Cytoplasm</keyword>
<dbReference type="InterPro" id="IPR001904">
    <property type="entry name" value="Paxillin_Lim_dom4"/>
</dbReference>
<dbReference type="CDD" id="cd09407">
    <property type="entry name" value="LIM2_Paxillin"/>
    <property type="match status" value="1"/>
</dbReference>
<evidence type="ECO:0000256" key="5">
    <source>
        <dbReference type="ARBA" id="ARBA00022490"/>
    </source>
</evidence>
<keyword evidence="12 15" id="KW-0440">LIM domain</keyword>
<evidence type="ECO:0000256" key="16">
    <source>
        <dbReference type="SAM" id="MobiDB-lite"/>
    </source>
</evidence>
<feature type="region of interest" description="Disordered" evidence="16">
    <location>
        <begin position="1"/>
        <end position="129"/>
    </location>
</feature>
<feature type="compositionally biased region" description="Polar residues" evidence="16">
    <location>
        <begin position="111"/>
        <end position="127"/>
    </location>
</feature>
<name>A0A452E549_CAPHI</name>
<dbReference type="Proteomes" id="UP000291000">
    <property type="component" value="Chromosome 17"/>
</dbReference>
<evidence type="ECO:0000259" key="17">
    <source>
        <dbReference type="PROSITE" id="PS50023"/>
    </source>
</evidence>
<evidence type="ECO:0000256" key="3">
    <source>
        <dbReference type="ARBA" id="ARBA00004544"/>
    </source>
</evidence>
<reference evidence="18 19" key="1">
    <citation type="submission" date="2016-04" db="EMBL/GenBank/DDBJ databases">
        <title>Polished mammalian reference genomes with single-molecule sequencing and chromosome conformation capture applied to the Capra hircus genome.</title>
        <authorList>
            <person name="Bickhart D.M."/>
            <person name="Koren S."/>
            <person name="Rosen B."/>
            <person name="Hastie A."/>
            <person name="Liachko I."/>
            <person name="Sullivan S.T."/>
            <person name="Burton J."/>
            <person name="Sayre B.L."/>
            <person name="Huson H.J."/>
            <person name="Lee J."/>
            <person name="Lam E."/>
            <person name="Kelley C.M."/>
            <person name="Hutchison J.L."/>
            <person name="Zhou Y."/>
            <person name="Sun J."/>
            <person name="Crisa A."/>
            <person name="Schwartz J.C."/>
            <person name="Hammond J.A."/>
            <person name="Schroeder S.G."/>
            <person name="Liu G.E."/>
            <person name="Dunham M."/>
            <person name="Shendure J."/>
            <person name="Sonstegard T.S."/>
            <person name="Phillippy A.M."/>
            <person name="Van Tassell C.P."/>
            <person name="Smith T.P."/>
        </authorList>
    </citation>
    <scope>NUCLEOTIDE SEQUENCE [LARGE SCALE GENOMIC DNA]</scope>
</reference>
<dbReference type="Bgee" id="ENSCHIG00000010749">
    <property type="expression patterns" value="Expressed in longissimus thoracis muscle and 16 other cell types or tissues"/>
</dbReference>
<gene>
    <name evidence="18" type="primary">PXN</name>
</gene>
<dbReference type="InterPro" id="IPR001781">
    <property type="entry name" value="Znf_LIM"/>
</dbReference>
<evidence type="ECO:0000256" key="12">
    <source>
        <dbReference type="ARBA" id="ARBA00023038"/>
    </source>
</evidence>
<evidence type="ECO:0000256" key="14">
    <source>
        <dbReference type="ARBA" id="ARBA00023808"/>
    </source>
</evidence>
<evidence type="ECO:0000256" key="15">
    <source>
        <dbReference type="PROSITE-ProRule" id="PRU00125"/>
    </source>
</evidence>
<dbReference type="PANTHER" id="PTHR24216">
    <property type="entry name" value="PAXILLIN-RELATED"/>
    <property type="match status" value="1"/>
</dbReference>
<dbReference type="PROSITE" id="PS50023">
    <property type="entry name" value="LIM_DOMAIN_2"/>
    <property type="match status" value="4"/>
</dbReference>
<dbReference type="SMART" id="SM00132">
    <property type="entry name" value="LIM"/>
    <property type="match status" value="4"/>
</dbReference>
<dbReference type="Pfam" id="PF00412">
    <property type="entry name" value="LIM"/>
    <property type="match status" value="4"/>
</dbReference>
<dbReference type="EMBL" id="LWLT01000018">
    <property type="status" value="NOT_ANNOTATED_CDS"/>
    <property type="molecule type" value="Genomic_DNA"/>
</dbReference>
<keyword evidence="9 15" id="KW-0862">Zinc</keyword>
<dbReference type="CDD" id="cd09411">
    <property type="entry name" value="LIM4_Paxillin"/>
    <property type="match status" value="1"/>
</dbReference>
<organism evidence="18 19">
    <name type="scientific">Capra hircus</name>
    <name type="common">Goat</name>
    <dbReference type="NCBI Taxonomy" id="9925"/>
    <lineage>
        <taxon>Eukaryota</taxon>
        <taxon>Metazoa</taxon>
        <taxon>Chordata</taxon>
        <taxon>Craniata</taxon>
        <taxon>Vertebrata</taxon>
        <taxon>Euteleostomi</taxon>
        <taxon>Mammalia</taxon>
        <taxon>Eutheria</taxon>
        <taxon>Laurasiatheria</taxon>
        <taxon>Artiodactyla</taxon>
        <taxon>Ruminantia</taxon>
        <taxon>Pecora</taxon>
        <taxon>Bovidae</taxon>
        <taxon>Caprinae</taxon>
        <taxon>Capra</taxon>
    </lineage>
</organism>
<dbReference type="GeneTree" id="ENSGT00940000158897"/>
<feature type="domain" description="LIM zinc-binding" evidence="17">
    <location>
        <begin position="398"/>
        <end position="455"/>
    </location>
</feature>
<feature type="compositionally biased region" description="Gly residues" evidence="16">
    <location>
        <begin position="158"/>
        <end position="171"/>
    </location>
</feature>
<dbReference type="Pfam" id="PF03535">
    <property type="entry name" value="Paxillin"/>
    <property type="match status" value="2"/>
</dbReference>
<dbReference type="Gene3D" id="2.10.110.10">
    <property type="entry name" value="Cysteine Rich Protein"/>
    <property type="match status" value="4"/>
</dbReference>
<evidence type="ECO:0000256" key="10">
    <source>
        <dbReference type="ARBA" id="ARBA00022889"/>
    </source>
</evidence>
<evidence type="ECO:0000256" key="2">
    <source>
        <dbReference type="ARBA" id="ARBA00004246"/>
    </source>
</evidence>
<keyword evidence="8" id="KW-0677">Repeat</keyword>
<evidence type="ECO:0000313" key="18">
    <source>
        <dbReference type="Ensembl" id="ENSCHIP00000007190.1"/>
    </source>
</evidence>
<comment type="subcellular location">
    <subcellularLocation>
        <location evidence="2">Cell junction</location>
        <location evidence="2">Focal adhesion</location>
    </subcellularLocation>
    <subcellularLocation>
        <location evidence="3">Cytoplasm</location>
        <location evidence="3">Cell cortex</location>
    </subcellularLocation>
    <subcellularLocation>
        <location evidence="1">Cytoplasm</location>
        <location evidence="1">Cytoskeleton</location>
    </subcellularLocation>
</comment>
<comment type="similarity">
    <text evidence="4">Belongs to the paxillin family.</text>
</comment>
<dbReference type="SUPFAM" id="SSF57716">
    <property type="entry name" value="Glucocorticoid receptor-like (DNA-binding domain)"/>
    <property type="match status" value="5"/>
</dbReference>
<dbReference type="AlphaFoldDB" id="A0A452E549"/>
<dbReference type="FunFam" id="2.10.110.10:FF:000012">
    <property type="entry name" value="Paxillin isoform 1"/>
    <property type="match status" value="1"/>
</dbReference>
<keyword evidence="11" id="KW-0965">Cell junction</keyword>
<dbReference type="GO" id="GO:0007179">
    <property type="term" value="P:transforming growth factor beta receptor signaling pathway"/>
    <property type="evidence" value="ECO:0007669"/>
    <property type="project" value="TreeGrafter"/>
</dbReference>
<reference evidence="18" key="2">
    <citation type="submission" date="2025-08" db="UniProtKB">
        <authorList>
            <consortium name="Ensembl"/>
        </authorList>
    </citation>
    <scope>IDENTIFICATION</scope>
</reference>
<evidence type="ECO:0000256" key="13">
    <source>
        <dbReference type="ARBA" id="ARBA00023212"/>
    </source>
</evidence>
<keyword evidence="19" id="KW-1185">Reference proteome</keyword>
<keyword evidence="7 15" id="KW-0479">Metal-binding</keyword>
<keyword evidence="10" id="KW-0130">Cell adhesion</keyword>
<feature type="domain" description="LIM zinc-binding" evidence="17">
    <location>
        <begin position="338"/>
        <end position="397"/>
    </location>
</feature>
<keyword evidence="6" id="KW-0597">Phosphoprotein</keyword>
<evidence type="ECO:0000256" key="9">
    <source>
        <dbReference type="ARBA" id="ARBA00022833"/>
    </source>
</evidence>
<feature type="region of interest" description="Disordered" evidence="16">
    <location>
        <begin position="296"/>
        <end position="317"/>
    </location>
</feature>
<dbReference type="PANTHER" id="PTHR24216:SF11">
    <property type="entry name" value="PAXILLIN"/>
    <property type="match status" value="1"/>
</dbReference>
<evidence type="ECO:0000256" key="1">
    <source>
        <dbReference type="ARBA" id="ARBA00004245"/>
    </source>
</evidence>
<protein>
    <recommendedName>
        <fullName evidence="14">Paxillin</fullName>
    </recommendedName>
</protein>
<evidence type="ECO:0000313" key="19">
    <source>
        <dbReference type="Proteomes" id="UP000291000"/>
    </source>
</evidence>
<dbReference type="GO" id="GO:0043542">
    <property type="term" value="P:endothelial cell migration"/>
    <property type="evidence" value="ECO:0007669"/>
    <property type="project" value="TreeGrafter"/>
</dbReference>
<feature type="compositionally biased region" description="Polar residues" evidence="16">
    <location>
        <begin position="60"/>
        <end position="91"/>
    </location>
</feature>
<accession>A0A452E549</accession>
<feature type="region of interest" description="Disordered" evidence="16">
    <location>
        <begin position="148"/>
        <end position="277"/>
    </location>
</feature>
<proteinExistence type="inferred from homology"/>
<dbReference type="GO" id="GO:0046872">
    <property type="term" value="F:metal ion binding"/>
    <property type="evidence" value="ECO:0007669"/>
    <property type="project" value="UniProtKB-KW"/>
</dbReference>
<dbReference type="PROSITE" id="PS00478">
    <property type="entry name" value="LIM_DOMAIN_1"/>
    <property type="match status" value="3"/>
</dbReference>